<evidence type="ECO:0000313" key="2">
    <source>
        <dbReference type="EMBL" id="CRL92528.1"/>
    </source>
</evidence>
<keyword evidence="1" id="KW-0732">Signal</keyword>
<evidence type="ECO:0000256" key="1">
    <source>
        <dbReference type="SAM" id="SignalP"/>
    </source>
</evidence>
<accession>A0A0H5E0B4</accession>
<name>A0A0H5E0B4_NEIMI</name>
<dbReference type="Proteomes" id="UP000182715">
    <property type="component" value="Unassembled WGS sequence"/>
</dbReference>
<evidence type="ECO:0000313" key="3">
    <source>
        <dbReference type="Proteomes" id="UP000182715"/>
    </source>
</evidence>
<feature type="signal peptide" evidence="1">
    <location>
        <begin position="1"/>
        <end position="28"/>
    </location>
</feature>
<reference evidence="2 3" key="1">
    <citation type="submission" date="2014-11" db="EMBL/GenBank/DDBJ databases">
        <authorList>
            <person name="Diene M.Seydina."/>
        </authorList>
    </citation>
    <scope>NUCLEOTIDE SEQUENCE [LARGE SCALE GENOMIC DNA]</scope>
    <source>
        <strain evidence="2 3">Neisseria meningitidis CHUV</strain>
    </source>
</reference>
<proteinExistence type="predicted"/>
<organism evidence="2 3">
    <name type="scientific">Neisseria meningitidis serogroup B</name>
    <dbReference type="NCBI Taxonomy" id="491"/>
    <lineage>
        <taxon>Bacteria</taxon>
        <taxon>Pseudomonadati</taxon>
        <taxon>Pseudomonadota</taxon>
        <taxon>Betaproteobacteria</taxon>
        <taxon>Neisseriales</taxon>
        <taxon>Neisseriaceae</taxon>
        <taxon>Neisseria</taxon>
    </lineage>
</organism>
<protein>
    <submittedName>
        <fullName evidence="2">Transposase</fullName>
    </submittedName>
</protein>
<sequence length="136" mass="15721">MIEFVRAKKRLLWAFVLLLVWTCGYRYAADKAEAEQTALIATYRHSSMVAAEQYALQLKKAQDERQRWYDFSQKQGRKPVKKQYPPQTKKAGYLKTKEELLAELACLTAEMAALKKPDALIHGKEVRQKERNSSQG</sequence>
<dbReference type="OMA" id="RRVCINQ"/>
<dbReference type="EMBL" id="CVTF01000128">
    <property type="protein sequence ID" value="CRL92528.1"/>
    <property type="molecule type" value="Genomic_DNA"/>
</dbReference>
<feature type="chain" id="PRO_5005217939" evidence="1">
    <location>
        <begin position="29"/>
        <end position="136"/>
    </location>
</feature>
<dbReference type="AlphaFoldDB" id="A0A0H5E0B4"/>